<dbReference type="AlphaFoldDB" id="A0AAP2FZG2"/>
<dbReference type="InterPro" id="IPR039251">
    <property type="entry name" value="OXLD1"/>
</dbReference>
<evidence type="ECO:0000313" key="4">
    <source>
        <dbReference type="Proteomes" id="UP000675747"/>
    </source>
</evidence>
<dbReference type="PANTHER" id="PTHR21193:SF3">
    <property type="entry name" value="OXIDOREDUCTASE-LIKE DOMAIN-CONTAINING PROTEIN 1"/>
    <property type="match status" value="1"/>
</dbReference>
<reference evidence="3 4" key="1">
    <citation type="journal article" date="2021" name="Microbiol. Resour. Announc.">
        <title>Draft Genome Sequence of Coralloluteibacterium stylophorae LMG 29479T.</title>
        <authorList>
            <person name="Karlyshev A.V."/>
            <person name="Kudryashova E.B."/>
            <person name="Ariskina E.V."/>
            <person name="Conroy A.P."/>
            <person name="Abidueva E.Y."/>
        </authorList>
    </citation>
    <scope>NUCLEOTIDE SEQUENCE [LARGE SCALE GENOMIC DNA]</scope>
    <source>
        <strain evidence="3 4">LMG 29479</strain>
    </source>
</reference>
<name>A0AAP2FZG2_9GAMM</name>
<evidence type="ECO:0000256" key="1">
    <source>
        <dbReference type="SAM" id="MobiDB-lite"/>
    </source>
</evidence>
<protein>
    <submittedName>
        <fullName evidence="3">Oxidoreductase-like protein</fullName>
    </submittedName>
</protein>
<comment type="caution">
    <text evidence="3">The sequence shown here is derived from an EMBL/GenBank/DDBJ whole genome shotgun (WGS) entry which is preliminary data.</text>
</comment>
<dbReference type="EMBL" id="JAGQFT020000008">
    <property type="protein sequence ID" value="MBS7457952.1"/>
    <property type="molecule type" value="Genomic_DNA"/>
</dbReference>
<organism evidence="3 4">
    <name type="scientific">Coralloluteibacterium stylophorae</name>
    <dbReference type="NCBI Taxonomy" id="1776034"/>
    <lineage>
        <taxon>Bacteria</taxon>
        <taxon>Pseudomonadati</taxon>
        <taxon>Pseudomonadota</taxon>
        <taxon>Gammaproteobacteria</taxon>
        <taxon>Lysobacterales</taxon>
        <taxon>Lysobacteraceae</taxon>
        <taxon>Coralloluteibacterium</taxon>
    </lineage>
</organism>
<dbReference type="InterPro" id="IPR019180">
    <property type="entry name" value="Oxidoreductase-like_N"/>
</dbReference>
<gene>
    <name evidence="3" type="ORF">KB893_012510</name>
</gene>
<dbReference type="Pfam" id="PF09791">
    <property type="entry name" value="Oxidored-like"/>
    <property type="match status" value="1"/>
</dbReference>
<dbReference type="PANTHER" id="PTHR21193">
    <property type="entry name" value="OXIDOREDUCTASE-LIKE DOMAIN-CONTAINING PROTEIN 1"/>
    <property type="match status" value="1"/>
</dbReference>
<feature type="domain" description="Oxidoreductase-like" evidence="2">
    <location>
        <begin position="32"/>
        <end position="72"/>
    </location>
</feature>
<keyword evidence="4" id="KW-1185">Reference proteome</keyword>
<dbReference type="Proteomes" id="UP000675747">
    <property type="component" value="Unassembled WGS sequence"/>
</dbReference>
<accession>A0AAP2FZG2</accession>
<proteinExistence type="predicted"/>
<sequence>MPTSRRGRGDALRCAVHVSRADAPVPSPSDPRPEPPEQPLPSDCCESGCDPCIFDLHAEALAEYRAALAAWRARHPEAED</sequence>
<evidence type="ECO:0000313" key="3">
    <source>
        <dbReference type="EMBL" id="MBS7457952.1"/>
    </source>
</evidence>
<evidence type="ECO:0000259" key="2">
    <source>
        <dbReference type="Pfam" id="PF09791"/>
    </source>
</evidence>
<feature type="region of interest" description="Disordered" evidence="1">
    <location>
        <begin position="18"/>
        <end position="43"/>
    </location>
</feature>